<keyword evidence="2" id="KW-1185">Reference proteome</keyword>
<dbReference type="AlphaFoldDB" id="A0AAD6P9D4"/>
<comment type="caution">
    <text evidence="1">The sequence shown here is derived from an EMBL/GenBank/DDBJ whole genome shotgun (WGS) entry which is preliminary data.</text>
</comment>
<accession>A0AAD6P9D4</accession>
<dbReference type="Proteomes" id="UP001162972">
    <property type="component" value="Chromosome 17"/>
</dbReference>
<gene>
    <name evidence="1" type="ORF">OIU84_028467</name>
</gene>
<proteinExistence type="predicted"/>
<sequence>MRIVMRFGGGQSSWEKGVGHWTFQAKSCMTLKEILFLISRLDETAVQKFAPIGKMLSFQNCKEICAKTRNQQGEWRFSSFDDETLYGIQKLKIFNSYLLVLKPSKSSSSSQVFRASTLFLWNHDGSACFGVLCSEQENHTDKEMGKSLASQSSEKRLLSKINSDIREKGSFNGEDDFLEEAGAR</sequence>
<organism evidence="1 2">
    <name type="scientific">Salix udensis</name>
    <dbReference type="NCBI Taxonomy" id="889485"/>
    <lineage>
        <taxon>Eukaryota</taxon>
        <taxon>Viridiplantae</taxon>
        <taxon>Streptophyta</taxon>
        <taxon>Embryophyta</taxon>
        <taxon>Tracheophyta</taxon>
        <taxon>Spermatophyta</taxon>
        <taxon>Magnoliopsida</taxon>
        <taxon>eudicotyledons</taxon>
        <taxon>Gunneridae</taxon>
        <taxon>Pentapetalae</taxon>
        <taxon>rosids</taxon>
        <taxon>fabids</taxon>
        <taxon>Malpighiales</taxon>
        <taxon>Salicaceae</taxon>
        <taxon>Saliceae</taxon>
        <taxon>Salix</taxon>
    </lineage>
</organism>
<evidence type="ECO:0000313" key="2">
    <source>
        <dbReference type="Proteomes" id="UP001162972"/>
    </source>
</evidence>
<reference evidence="1 2" key="1">
    <citation type="journal article" date="2023" name="Int. J. Mol. Sci.">
        <title>De Novo Assembly and Annotation of 11 Diverse Shrub Willow (Salix) Genomes Reveals Novel Gene Organization in Sex-Linked Regions.</title>
        <authorList>
            <person name="Hyden B."/>
            <person name="Feng K."/>
            <person name="Yates T.B."/>
            <person name="Jawdy S."/>
            <person name="Cereghino C."/>
            <person name="Smart L.B."/>
            <person name="Muchero W."/>
        </authorList>
    </citation>
    <scope>NUCLEOTIDE SEQUENCE [LARGE SCALE GENOMIC DNA]</scope>
    <source>
        <tissue evidence="1">Shoot tip</tissue>
    </source>
</reference>
<evidence type="ECO:0000313" key="1">
    <source>
        <dbReference type="EMBL" id="KAJ6421091.1"/>
    </source>
</evidence>
<protein>
    <submittedName>
        <fullName evidence="1">Uncharacterized protein</fullName>
    </submittedName>
</protein>
<name>A0AAD6P9D4_9ROSI</name>
<dbReference type="EMBL" id="JAPFFJ010000008">
    <property type="protein sequence ID" value="KAJ6421091.1"/>
    <property type="molecule type" value="Genomic_DNA"/>
</dbReference>